<proteinExistence type="predicted"/>
<sequence length="64" mass="7458">MFKSTKIQKFKKSKSLNHFEIFMANIGKKFNFFVISKKSKSGGLKSLNLNPRALQTEMKCWIDN</sequence>
<evidence type="ECO:0000313" key="1">
    <source>
        <dbReference type="EMBL" id="AVP49392.1"/>
    </source>
</evidence>
<dbReference type="Proteomes" id="UP000239250">
    <property type="component" value="Chromosome"/>
</dbReference>
<evidence type="ECO:0000313" key="2">
    <source>
        <dbReference type="Proteomes" id="UP000239250"/>
    </source>
</evidence>
<accession>A0A2S0NK63</accession>
<organism evidence="1 2">
    <name type="scientific">Williamsoniiplasma luminosum</name>
    <dbReference type="NCBI Taxonomy" id="214888"/>
    <lineage>
        <taxon>Bacteria</taxon>
        <taxon>Bacillati</taxon>
        <taxon>Mycoplasmatota</taxon>
        <taxon>Mollicutes</taxon>
        <taxon>Entomoplasmatales</taxon>
        <taxon>Williamsoniiplasma</taxon>
    </lineage>
</organism>
<name>A0A2S0NK63_9MOLU</name>
<dbReference type="EMBL" id="CP027019">
    <property type="protein sequence ID" value="AVP49392.1"/>
    <property type="molecule type" value="Genomic_DNA"/>
</dbReference>
<protein>
    <submittedName>
        <fullName evidence="1">Uncharacterized protein</fullName>
    </submittedName>
</protein>
<gene>
    <name evidence="1" type="ORF">C5T88_02225</name>
</gene>
<reference evidence="2" key="1">
    <citation type="submission" date="2018-02" db="EMBL/GenBank/DDBJ databases">
        <title>Firefly genomes illuminate parallel origins of bioluminescence in beetles.</title>
        <authorList>
            <person name="Fallon T.R."/>
            <person name="Lower S.E.S."/>
            <person name="Behringer M."/>
            <person name="Weng J.-K."/>
        </authorList>
    </citation>
    <scope>NUCLEOTIDE SEQUENCE [LARGE SCALE GENOMIC DNA]</scope>
</reference>
<dbReference type="AlphaFoldDB" id="A0A2S0NK63"/>